<feature type="domain" description="Activator of Hsp90 ATPase AHSA1-like N-terminal" evidence="2">
    <location>
        <begin position="104"/>
        <end position="215"/>
    </location>
</feature>
<protein>
    <recommendedName>
        <fullName evidence="2">Activator of Hsp90 ATPase AHSA1-like N-terminal domain-containing protein</fullName>
    </recommendedName>
</protein>
<dbReference type="PANTHER" id="PTHR13009">
    <property type="entry name" value="HEAT SHOCK PROTEIN 90 HSP90 CO-CHAPERONE AHA-1"/>
    <property type="match status" value="1"/>
</dbReference>
<comment type="similarity">
    <text evidence="1">Belongs to the AHA1 family.</text>
</comment>
<reference evidence="3" key="1">
    <citation type="submission" date="2015-08" db="EMBL/GenBank/DDBJ databases">
        <authorList>
            <person name="Babu N.S."/>
            <person name="Beckwith C.J."/>
            <person name="Beseler K.G."/>
            <person name="Brison A."/>
            <person name="Carone J.V."/>
            <person name="Caskin T.P."/>
            <person name="Diamond M."/>
            <person name="Durham M.E."/>
            <person name="Foxe J.M."/>
            <person name="Go M."/>
            <person name="Henderson B.A."/>
            <person name="Jones I.B."/>
            <person name="McGettigan J.A."/>
            <person name="Micheletti S.J."/>
            <person name="Nasrallah M.E."/>
            <person name="Ortiz D."/>
            <person name="Piller C.R."/>
            <person name="Privatt S.R."/>
            <person name="Schneider S.L."/>
            <person name="Sharp S."/>
            <person name="Smith T.C."/>
            <person name="Stanton J.D."/>
            <person name="Ullery H.E."/>
            <person name="Wilson R.J."/>
            <person name="Serrano M.G."/>
            <person name="Buck G."/>
            <person name="Lee V."/>
            <person name="Wang Y."/>
            <person name="Carvalho R."/>
            <person name="Voegtly L."/>
            <person name="Shi R."/>
            <person name="Duckworth R."/>
            <person name="Johnson A."/>
            <person name="Loviza R."/>
            <person name="Walstead R."/>
            <person name="Shah Z."/>
            <person name="Kiflezghi M."/>
            <person name="Wade K."/>
            <person name="Ball S.L."/>
            <person name="Bradley K.W."/>
            <person name="Asai D.J."/>
            <person name="Bowman C.A."/>
            <person name="Russell D.A."/>
            <person name="Pope W.H."/>
            <person name="Jacobs-Sera D."/>
            <person name="Hendrix R.W."/>
            <person name="Hatfull G.F."/>
        </authorList>
    </citation>
    <scope>NUCLEOTIDE SEQUENCE</scope>
</reference>
<dbReference type="GO" id="GO:0005829">
    <property type="term" value="C:cytosol"/>
    <property type="evidence" value="ECO:0007669"/>
    <property type="project" value="TreeGrafter"/>
</dbReference>
<feature type="non-terminal residue" evidence="3">
    <location>
        <position position="1"/>
    </location>
</feature>
<dbReference type="Gene3D" id="3.15.10.20">
    <property type="entry name" value="Activator of Hsp90 ATPase Aha1, N-terminal domain"/>
    <property type="match status" value="1"/>
</dbReference>
<dbReference type="SUPFAM" id="SSF103111">
    <property type="entry name" value="Activator of Hsp90 ATPase, Aha1"/>
    <property type="match status" value="1"/>
</dbReference>
<dbReference type="Pfam" id="PF09229">
    <property type="entry name" value="Aha1_N"/>
    <property type="match status" value="1"/>
</dbReference>
<dbReference type="EMBL" id="GDKF01001988">
    <property type="protein sequence ID" value="JAT76634.1"/>
    <property type="molecule type" value="Transcribed_RNA"/>
</dbReference>
<organism evidence="3">
    <name type="scientific">Auxenochlorella protothecoides</name>
    <name type="common">Green microalga</name>
    <name type="synonym">Chlorella protothecoides</name>
    <dbReference type="NCBI Taxonomy" id="3075"/>
    <lineage>
        <taxon>Eukaryota</taxon>
        <taxon>Viridiplantae</taxon>
        <taxon>Chlorophyta</taxon>
        <taxon>core chlorophytes</taxon>
        <taxon>Trebouxiophyceae</taxon>
        <taxon>Chlorellales</taxon>
        <taxon>Chlorellaceae</taxon>
        <taxon>Auxenochlorella</taxon>
    </lineage>
</organism>
<proteinExistence type="inferred from homology"/>
<accession>A0A1D2ABR5</accession>
<evidence type="ECO:0000313" key="3">
    <source>
        <dbReference type="EMBL" id="JAT76634.1"/>
    </source>
</evidence>
<gene>
    <name evidence="3" type="ORF">g.8209</name>
</gene>
<dbReference type="GO" id="GO:0001671">
    <property type="term" value="F:ATPase activator activity"/>
    <property type="evidence" value="ECO:0007669"/>
    <property type="project" value="InterPro"/>
</dbReference>
<dbReference type="AlphaFoldDB" id="A0A1D2ABR5"/>
<evidence type="ECO:0000259" key="2">
    <source>
        <dbReference type="Pfam" id="PF09229"/>
    </source>
</evidence>
<sequence>PEAAFSRIHPKGCCSLRVVGPRCDEMSRTDAPVSKLVEQATSKADLSYSYWAAKNAHSTATPDPKLLTQEEVARQKSEIDRLKQTTGASAWNMGGTFEERAVGMEWVKASLGELLRSTSVSVGGSTLCVAAISSCTGEAHQWLVRGRKRAGFELEVDLALTQDGEAMGKLCLTQISSDDLEEMQLAYRSEGPGLSPSAVHSAFHPTLLAAFKDLLERIKAR</sequence>
<name>A0A1D2ABR5_AUXPR</name>
<dbReference type="GO" id="GO:0051087">
    <property type="term" value="F:protein-folding chaperone binding"/>
    <property type="evidence" value="ECO:0007669"/>
    <property type="project" value="InterPro"/>
</dbReference>
<dbReference type="InterPro" id="IPR036338">
    <property type="entry name" value="Aha1"/>
</dbReference>
<dbReference type="GO" id="GO:0006457">
    <property type="term" value="P:protein folding"/>
    <property type="evidence" value="ECO:0007669"/>
    <property type="project" value="TreeGrafter"/>
</dbReference>
<dbReference type="PANTHER" id="PTHR13009:SF22">
    <property type="entry name" value="LD43819P"/>
    <property type="match status" value="1"/>
</dbReference>
<dbReference type="InterPro" id="IPR015310">
    <property type="entry name" value="AHSA1-like_N"/>
</dbReference>
<evidence type="ECO:0000256" key="1">
    <source>
        <dbReference type="ARBA" id="ARBA00006817"/>
    </source>
</evidence>